<reference evidence="3 4" key="1">
    <citation type="submission" date="2018-11" db="EMBL/GenBank/DDBJ databases">
        <title>Genomes From Bacteria Associated with the Canine Oral Cavity: a Test Case for Automated Genome-Based Taxonomic Assignment.</title>
        <authorList>
            <person name="Coil D.A."/>
            <person name="Jospin G."/>
            <person name="Darling A.E."/>
            <person name="Wallis C."/>
            <person name="Davis I.J."/>
            <person name="Harris S."/>
            <person name="Eisen J.A."/>
            <person name="Holcombe L.J."/>
            <person name="O'Flynn C."/>
        </authorList>
    </citation>
    <scope>NUCLEOTIDE SEQUENCE [LARGE SCALE GENOMIC DNA]</scope>
    <source>
        <strain evidence="3 4">OH770</strain>
    </source>
</reference>
<proteinExistence type="predicted"/>
<feature type="transmembrane region" description="Helical" evidence="1">
    <location>
        <begin position="195"/>
        <end position="218"/>
    </location>
</feature>
<gene>
    <name evidence="3" type="ORF">EII11_08470</name>
</gene>
<dbReference type="InterPro" id="IPR033435">
    <property type="entry name" value="DUF5129"/>
</dbReference>
<dbReference type="EMBL" id="RQZF01000009">
    <property type="protein sequence ID" value="RRC94893.1"/>
    <property type="molecule type" value="Genomic_DNA"/>
</dbReference>
<name>A0A3P1SC91_9ACTO</name>
<sequence length="489" mass="54291">MSVDSPVSLPSPTVAVVRFLFAWITGLTLIAVLTYGAIWVWGLHGAPSVEVHDNAGILDEAALERELASLSFNGPVHIAVLTMNSQASSGEEVKEEIKHYALSHVTEAPWVYEDISSPQWIWADTLVLFAIVPNQDAVLVAKGGFIRFDVSEETINKEELSAQLPPEKLVKGIANKASQAEPTLPLPERPWWQKVVPILMGALAVFGILAALGSILALRDRLTQRAALMQRLRVLAELNKEELTVIARSPYSSTEAAHYFYQSEREKQNIEQGIDQVRALLALSIPQMTSEYAHKQLARLEQQVTTLERSLENERSDAAFLVNAGDWRSGWEKEIASVKADCQSARSFLQSTDWFPTYDNPDGAHFSALPDRVLSECEGVDRAVTSGEIEPALALKRLRECDTRLRQWLLVDIVRLMKASGMHVRPFNERFDDKVVAIESRYYDPHGDLSRENLMRYRLAEAAPGAVGGSAVAHYVSLGALAQALEEWV</sequence>
<comment type="caution">
    <text evidence="3">The sequence shown here is derived from an EMBL/GenBank/DDBJ whole genome shotgun (WGS) entry which is preliminary data.</text>
</comment>
<dbReference type="Pfam" id="PF17173">
    <property type="entry name" value="DUF5129"/>
    <property type="match status" value="1"/>
</dbReference>
<keyword evidence="1" id="KW-0472">Membrane</keyword>
<protein>
    <submittedName>
        <fullName evidence="3">DUF5129 domain-containing protein</fullName>
    </submittedName>
</protein>
<dbReference type="AlphaFoldDB" id="A0A3P1SC91"/>
<evidence type="ECO:0000256" key="1">
    <source>
        <dbReference type="SAM" id="Phobius"/>
    </source>
</evidence>
<dbReference type="Proteomes" id="UP000280444">
    <property type="component" value="Unassembled WGS sequence"/>
</dbReference>
<feature type="domain" description="DUF5129" evidence="2">
    <location>
        <begin position="51"/>
        <end position="350"/>
    </location>
</feature>
<evidence type="ECO:0000313" key="4">
    <source>
        <dbReference type="Proteomes" id="UP000280444"/>
    </source>
</evidence>
<dbReference type="RefSeq" id="WP_124871482.1">
    <property type="nucleotide sequence ID" value="NZ_RQZF01000009.1"/>
</dbReference>
<accession>A0A3P1SC91</accession>
<feature type="transmembrane region" description="Helical" evidence="1">
    <location>
        <begin position="20"/>
        <end position="41"/>
    </location>
</feature>
<evidence type="ECO:0000313" key="3">
    <source>
        <dbReference type="EMBL" id="RRC94893.1"/>
    </source>
</evidence>
<evidence type="ECO:0000259" key="2">
    <source>
        <dbReference type="Pfam" id="PF17173"/>
    </source>
</evidence>
<organism evidence="3 4">
    <name type="scientific">Schaalia canis</name>
    <dbReference type="NCBI Taxonomy" id="100469"/>
    <lineage>
        <taxon>Bacteria</taxon>
        <taxon>Bacillati</taxon>
        <taxon>Actinomycetota</taxon>
        <taxon>Actinomycetes</taxon>
        <taxon>Actinomycetales</taxon>
        <taxon>Actinomycetaceae</taxon>
        <taxon>Schaalia</taxon>
    </lineage>
</organism>
<keyword evidence="1" id="KW-0812">Transmembrane</keyword>
<keyword evidence="4" id="KW-1185">Reference proteome</keyword>
<keyword evidence="1" id="KW-1133">Transmembrane helix</keyword>